<dbReference type="RefSeq" id="XP_014478997.1">
    <property type="nucleotide sequence ID" value="XM_014623511.1"/>
</dbReference>
<dbReference type="KEGG" id="dqu:106746694"/>
<organism evidence="7 10">
    <name type="scientific">Dinoponera quadriceps</name>
    <name type="common">South American ant</name>
    <dbReference type="NCBI Taxonomy" id="609295"/>
    <lineage>
        <taxon>Eukaryota</taxon>
        <taxon>Metazoa</taxon>
        <taxon>Ecdysozoa</taxon>
        <taxon>Arthropoda</taxon>
        <taxon>Hexapoda</taxon>
        <taxon>Insecta</taxon>
        <taxon>Pterygota</taxon>
        <taxon>Neoptera</taxon>
        <taxon>Endopterygota</taxon>
        <taxon>Hymenoptera</taxon>
        <taxon>Apocrita</taxon>
        <taxon>Aculeata</taxon>
        <taxon>Formicoidea</taxon>
        <taxon>Formicidae</taxon>
        <taxon>Ponerinae</taxon>
        <taxon>Ponerini</taxon>
        <taxon>Dinoponera</taxon>
    </lineage>
</organism>
<sequence length="171" mass="19049">MTDNNQEDQTTTTSSFPPIDIIDLTNESPMRIRPESYICRRSLNDVFTSGYNIPTDSNHISTCKRSVSHSDKTGKTKSNNTTHMGEIVSLDDTICIPDDDKPYVTESDNGKAVPLICPICLELLCSKLKPITTPCGHLYCASCLKVHLRRSKECPKCKSTTTLKSCTRLFL</sequence>
<feature type="compositionally biased region" description="Low complexity" evidence="5">
    <location>
        <begin position="1"/>
        <end position="15"/>
    </location>
</feature>
<dbReference type="InterPro" id="IPR017907">
    <property type="entry name" value="Znf_RING_CS"/>
</dbReference>
<dbReference type="GeneID" id="106746694"/>
<feature type="domain" description="RING-type" evidence="6">
    <location>
        <begin position="117"/>
        <end position="158"/>
    </location>
</feature>
<proteinExistence type="predicted"/>
<evidence type="ECO:0000256" key="3">
    <source>
        <dbReference type="ARBA" id="ARBA00022833"/>
    </source>
</evidence>
<keyword evidence="7" id="KW-1185">Reference proteome</keyword>
<dbReference type="SUPFAM" id="SSF57850">
    <property type="entry name" value="RING/U-box"/>
    <property type="match status" value="1"/>
</dbReference>
<evidence type="ECO:0000256" key="4">
    <source>
        <dbReference type="PROSITE-ProRule" id="PRU00175"/>
    </source>
</evidence>
<evidence type="ECO:0000313" key="8">
    <source>
        <dbReference type="RefSeq" id="XP_014478996.1"/>
    </source>
</evidence>
<dbReference type="OrthoDB" id="9049620at2759"/>
<evidence type="ECO:0000256" key="2">
    <source>
        <dbReference type="ARBA" id="ARBA00022771"/>
    </source>
</evidence>
<dbReference type="AlphaFoldDB" id="A0A6P3XM37"/>
<keyword evidence="2 4" id="KW-0863">Zinc-finger</keyword>
<reference evidence="8 9" key="1">
    <citation type="submission" date="2025-04" db="UniProtKB">
        <authorList>
            <consortium name="RefSeq"/>
        </authorList>
    </citation>
    <scope>IDENTIFICATION</scope>
</reference>
<dbReference type="Gene3D" id="3.30.40.10">
    <property type="entry name" value="Zinc/RING finger domain, C3HC4 (zinc finger)"/>
    <property type="match status" value="1"/>
</dbReference>
<evidence type="ECO:0000256" key="5">
    <source>
        <dbReference type="SAM" id="MobiDB-lite"/>
    </source>
</evidence>
<keyword evidence="3" id="KW-0862">Zinc</keyword>
<dbReference type="Proteomes" id="UP000515204">
    <property type="component" value="Unplaced"/>
</dbReference>
<dbReference type="RefSeq" id="XP_014478996.1">
    <property type="nucleotide sequence ID" value="XM_014623510.1"/>
</dbReference>
<protein>
    <submittedName>
        <fullName evidence="8 9">LON peptidase N-terminal domain and RING finger protein 3-like</fullName>
    </submittedName>
</protein>
<evidence type="ECO:0000313" key="9">
    <source>
        <dbReference type="RefSeq" id="XP_014478997.1"/>
    </source>
</evidence>
<gene>
    <name evidence="8 9 10" type="primary">LOC106746694</name>
</gene>
<dbReference type="InterPro" id="IPR001841">
    <property type="entry name" value="Znf_RING"/>
</dbReference>
<accession>A0A6P3XM37</accession>
<dbReference type="InterPro" id="IPR013083">
    <property type="entry name" value="Znf_RING/FYVE/PHD"/>
</dbReference>
<dbReference type="Pfam" id="PF13639">
    <property type="entry name" value="zf-RING_2"/>
    <property type="match status" value="1"/>
</dbReference>
<dbReference type="GO" id="GO:0008270">
    <property type="term" value="F:zinc ion binding"/>
    <property type="evidence" value="ECO:0007669"/>
    <property type="project" value="UniProtKB-KW"/>
</dbReference>
<dbReference type="RefSeq" id="XP_014478998.1">
    <property type="nucleotide sequence ID" value="XM_014623512.1"/>
</dbReference>
<dbReference type="PROSITE" id="PS50089">
    <property type="entry name" value="ZF_RING_2"/>
    <property type="match status" value="1"/>
</dbReference>
<dbReference type="PROSITE" id="PS00518">
    <property type="entry name" value="ZF_RING_1"/>
    <property type="match status" value="1"/>
</dbReference>
<keyword evidence="1" id="KW-0479">Metal-binding</keyword>
<feature type="region of interest" description="Disordered" evidence="5">
    <location>
        <begin position="1"/>
        <end position="21"/>
    </location>
</feature>
<evidence type="ECO:0000256" key="1">
    <source>
        <dbReference type="ARBA" id="ARBA00022723"/>
    </source>
</evidence>
<dbReference type="SMART" id="SM00184">
    <property type="entry name" value="RING"/>
    <property type="match status" value="1"/>
</dbReference>
<evidence type="ECO:0000313" key="7">
    <source>
        <dbReference type="Proteomes" id="UP000515204"/>
    </source>
</evidence>
<evidence type="ECO:0000259" key="6">
    <source>
        <dbReference type="PROSITE" id="PS50089"/>
    </source>
</evidence>
<name>A0A6P3XM37_DINQU</name>
<evidence type="ECO:0000313" key="10">
    <source>
        <dbReference type="RefSeq" id="XP_014478998.1"/>
    </source>
</evidence>